<reference evidence="1" key="1">
    <citation type="journal article" date="2014" name="Front. Microbiol.">
        <title>High frequency of phylogenetically diverse reductive dehalogenase-homologous genes in deep subseafloor sedimentary metagenomes.</title>
        <authorList>
            <person name="Kawai M."/>
            <person name="Futagami T."/>
            <person name="Toyoda A."/>
            <person name="Takaki Y."/>
            <person name="Nishi S."/>
            <person name="Hori S."/>
            <person name="Arai W."/>
            <person name="Tsubouchi T."/>
            <person name="Morono Y."/>
            <person name="Uchiyama I."/>
            <person name="Ito T."/>
            <person name="Fujiyama A."/>
            <person name="Inagaki F."/>
            <person name="Takami H."/>
        </authorList>
    </citation>
    <scope>NUCLEOTIDE SEQUENCE</scope>
    <source>
        <strain evidence="1">Expedition CK06-06</strain>
    </source>
</reference>
<name>X1UVA3_9ZZZZ</name>
<organism evidence="1">
    <name type="scientific">marine sediment metagenome</name>
    <dbReference type="NCBI Taxonomy" id="412755"/>
    <lineage>
        <taxon>unclassified sequences</taxon>
        <taxon>metagenomes</taxon>
        <taxon>ecological metagenomes</taxon>
    </lineage>
</organism>
<dbReference type="EMBL" id="BARW01020837">
    <property type="protein sequence ID" value="GAI96299.1"/>
    <property type="molecule type" value="Genomic_DNA"/>
</dbReference>
<gene>
    <name evidence="1" type="ORF">S12H4_35125</name>
</gene>
<proteinExistence type="predicted"/>
<dbReference type="AlphaFoldDB" id="X1UVA3"/>
<comment type="caution">
    <text evidence="1">The sequence shown here is derived from an EMBL/GenBank/DDBJ whole genome shotgun (WGS) entry which is preliminary data.</text>
</comment>
<sequence length="47" mass="5280">MTENLTNVAWKCRGCGKVTYHPSADKKAKIEIRTGTLCLKCLREGRV</sequence>
<protein>
    <submittedName>
        <fullName evidence="1">Uncharacterized protein</fullName>
    </submittedName>
</protein>
<accession>X1UVA3</accession>
<evidence type="ECO:0000313" key="1">
    <source>
        <dbReference type="EMBL" id="GAI96299.1"/>
    </source>
</evidence>